<dbReference type="Proteomes" id="UP000637423">
    <property type="component" value="Unassembled WGS sequence"/>
</dbReference>
<keyword evidence="1" id="KW-0732">Signal</keyword>
<dbReference type="Gene3D" id="3.30.1340.30">
    <property type="match status" value="1"/>
</dbReference>
<dbReference type="PROSITE" id="PS50914">
    <property type="entry name" value="BON"/>
    <property type="match status" value="1"/>
</dbReference>
<evidence type="ECO:0000259" key="2">
    <source>
        <dbReference type="PROSITE" id="PS50914"/>
    </source>
</evidence>
<dbReference type="Pfam" id="PF04972">
    <property type="entry name" value="BON"/>
    <property type="match status" value="1"/>
</dbReference>
<comment type="caution">
    <text evidence="3">The sequence shown here is derived from an EMBL/GenBank/DDBJ whole genome shotgun (WGS) entry which is preliminary data.</text>
</comment>
<protein>
    <recommendedName>
        <fullName evidence="2">BON domain-containing protein</fullName>
    </recommendedName>
</protein>
<proteinExistence type="predicted"/>
<reference evidence="3" key="1">
    <citation type="journal article" date="2014" name="Int. J. Syst. Evol. Microbiol.">
        <title>Complete genome sequence of Corynebacterium casei LMG S-19264T (=DSM 44701T), isolated from a smear-ripened cheese.</title>
        <authorList>
            <consortium name="US DOE Joint Genome Institute (JGI-PGF)"/>
            <person name="Walter F."/>
            <person name="Albersmeier A."/>
            <person name="Kalinowski J."/>
            <person name="Ruckert C."/>
        </authorList>
    </citation>
    <scope>NUCLEOTIDE SEQUENCE</scope>
    <source>
        <strain evidence="3">CGMCC 1.10998</strain>
    </source>
</reference>
<feature type="signal peptide" evidence="1">
    <location>
        <begin position="1"/>
        <end position="25"/>
    </location>
</feature>
<evidence type="ECO:0000313" key="3">
    <source>
        <dbReference type="EMBL" id="GGC96124.1"/>
    </source>
</evidence>
<dbReference type="SMART" id="SM00749">
    <property type="entry name" value="BON"/>
    <property type="match status" value="1"/>
</dbReference>
<organism evidence="3 4">
    <name type="scientific">Undibacterium terreum</name>
    <dbReference type="NCBI Taxonomy" id="1224302"/>
    <lineage>
        <taxon>Bacteria</taxon>
        <taxon>Pseudomonadati</taxon>
        <taxon>Pseudomonadota</taxon>
        <taxon>Betaproteobacteria</taxon>
        <taxon>Burkholderiales</taxon>
        <taxon>Oxalobacteraceae</taxon>
        <taxon>Undibacterium</taxon>
    </lineage>
</organism>
<feature type="chain" id="PRO_5037586414" description="BON domain-containing protein" evidence="1">
    <location>
        <begin position="26"/>
        <end position="116"/>
    </location>
</feature>
<dbReference type="PANTHER" id="PTHR34606">
    <property type="entry name" value="BON DOMAIN-CONTAINING PROTEIN"/>
    <property type="match status" value="1"/>
</dbReference>
<dbReference type="InterPro" id="IPR051686">
    <property type="entry name" value="Lipoprotein_DolP"/>
</dbReference>
<dbReference type="AlphaFoldDB" id="A0A916UZ98"/>
<dbReference type="InterPro" id="IPR007055">
    <property type="entry name" value="BON_dom"/>
</dbReference>
<dbReference type="PANTHER" id="PTHR34606:SF15">
    <property type="entry name" value="BON DOMAIN-CONTAINING PROTEIN"/>
    <property type="match status" value="1"/>
</dbReference>
<gene>
    <name evidence="3" type="ORF">GCM10011396_49420</name>
</gene>
<accession>A0A916UZ98</accession>
<keyword evidence="4" id="KW-1185">Reference proteome</keyword>
<reference evidence="3" key="2">
    <citation type="submission" date="2020-09" db="EMBL/GenBank/DDBJ databases">
        <authorList>
            <person name="Sun Q."/>
            <person name="Zhou Y."/>
        </authorList>
    </citation>
    <scope>NUCLEOTIDE SEQUENCE</scope>
    <source>
        <strain evidence="3">CGMCC 1.10998</strain>
    </source>
</reference>
<dbReference type="RefSeq" id="WP_188568804.1">
    <property type="nucleotide sequence ID" value="NZ_BMED01000006.1"/>
</dbReference>
<evidence type="ECO:0000313" key="4">
    <source>
        <dbReference type="Proteomes" id="UP000637423"/>
    </source>
</evidence>
<feature type="domain" description="BON" evidence="2">
    <location>
        <begin position="47"/>
        <end position="115"/>
    </location>
</feature>
<sequence>MQNRKLIAPLFAAALLSVTAASSFAADTVTAQADKPSMTQKAAVAVDDSVITAKVKSALVSDKEVSALKINVTTKQGVVILTGAVPTAEAGDRVIKMVAAIEGVKDIQNQLQVKAS</sequence>
<name>A0A916UZ98_9BURK</name>
<dbReference type="InterPro" id="IPR014004">
    <property type="entry name" value="Transpt-assoc_nodulatn_dom_bac"/>
</dbReference>
<evidence type="ECO:0000256" key="1">
    <source>
        <dbReference type="SAM" id="SignalP"/>
    </source>
</evidence>
<dbReference type="EMBL" id="BMED01000006">
    <property type="protein sequence ID" value="GGC96124.1"/>
    <property type="molecule type" value="Genomic_DNA"/>
</dbReference>